<dbReference type="EMBL" id="CP008743">
    <property type="protein sequence ID" value="ARN84214.1"/>
    <property type="molecule type" value="Genomic_DNA"/>
</dbReference>
<dbReference type="GO" id="GO:0003857">
    <property type="term" value="F:(3S)-3-hydroxyacyl-CoA dehydrogenase (NAD+) activity"/>
    <property type="evidence" value="ECO:0007669"/>
    <property type="project" value="UniProtKB-EC"/>
</dbReference>
<feature type="domain" description="3-hydroxyacyl-CoA dehydrogenase C-terminal" evidence="8">
    <location>
        <begin position="192"/>
        <end position="293"/>
    </location>
</feature>
<protein>
    <submittedName>
        <fullName evidence="10">3-hydroxyacyl-CoA dehydrogenase</fullName>
    </submittedName>
</protein>
<keyword evidence="6" id="KW-0443">Lipid metabolism</keyword>
<evidence type="ECO:0000256" key="7">
    <source>
        <dbReference type="ARBA" id="ARBA00049556"/>
    </source>
</evidence>
<comment type="catalytic activity">
    <reaction evidence="7">
        <text>a (3S)-3-hydroxyacyl-CoA + NAD(+) = a 3-oxoacyl-CoA + NADH + H(+)</text>
        <dbReference type="Rhea" id="RHEA:22432"/>
        <dbReference type="ChEBI" id="CHEBI:15378"/>
        <dbReference type="ChEBI" id="CHEBI:57318"/>
        <dbReference type="ChEBI" id="CHEBI:57540"/>
        <dbReference type="ChEBI" id="CHEBI:57945"/>
        <dbReference type="ChEBI" id="CHEBI:90726"/>
        <dbReference type="EC" id="1.1.1.35"/>
    </reaction>
</comment>
<keyword evidence="5" id="KW-0520">NAD</keyword>
<dbReference type="InterPro" id="IPR036291">
    <property type="entry name" value="NAD(P)-bd_dom_sf"/>
</dbReference>
<dbReference type="Gene3D" id="1.10.1040.50">
    <property type="match status" value="1"/>
</dbReference>
<evidence type="ECO:0000256" key="4">
    <source>
        <dbReference type="ARBA" id="ARBA00023002"/>
    </source>
</evidence>
<evidence type="ECO:0000256" key="3">
    <source>
        <dbReference type="ARBA" id="ARBA00022963"/>
    </source>
</evidence>
<evidence type="ECO:0000259" key="9">
    <source>
        <dbReference type="Pfam" id="PF02737"/>
    </source>
</evidence>
<name>A0A1W6N2U8_9PROT</name>
<evidence type="ECO:0000259" key="8">
    <source>
        <dbReference type="Pfam" id="PF00725"/>
    </source>
</evidence>
<keyword evidence="4" id="KW-0560">Oxidoreductase</keyword>
<dbReference type="KEGG" id="naf:GQ61_01390"/>
<sequence>MQEIKRAAVIGAGVMGSGIAAHFANAGIPVILLDIPQSGFGKKNALAEGAIEKMLKADPAPFMLKKNADLITPGNTEGDLEKLKDVDWIVEAVVEKLEIKQDLYAKLEKIKKKDAVVSSNTSTIPLAKLLEGRTKEFQSTFMITHFFNPPRYMRLLEVVKGPETREDVYQAITHFADFNLGKGVVETHDTPGFIANRIGVYWLQTALVESLKTDLSVEEVDALFGKPMGIPKMGVFGLLDLVGLDLIPLIGGIMKASLPKDDPYCLGYEEPELLKKMISEGYTGRKGKGGFYRLAESNGKKVKESINLKTGEYSASKKAFLASLNTGKNDLKKLLSFGDKGGDFAWKVLSKVLTYAASLVPEIADDIVAIDTAMRLGYNWKMGPFEILDKIGPSWFREKLQSERISIPSLLEKVGEGTFYKIQDNKVHYLTTKGIYQPIARKAGELFLSDIKLASKPVAKNSSASLWDIGDGVACLEFHTKMNALDPEIMKMIQKSIEIVQKDYKALVVYNEASHFSAGANIGLALFVANLALWNLLEDIVKEGQSTYQSLKKAPFPVVGAPSGMALGGGCEILLHCDAIQAHAESYIGLVEVGVGLIPAWGGCKEMLSRWVNNSKRPGGSMVAVGKVFELIGTAHVNKSAFEAKENLYLRSNDEITMNRDRLLFDAKQKALKLVPNYKAPEDESFSLPGSVARVAMSMAVKGFVKIGKASPYDEVVAKKLANILSGGDTDITDDQTSEHILKLEREAFMELLKNPKTLARMEHILETGKPLRN</sequence>
<dbReference type="Pfam" id="PF00378">
    <property type="entry name" value="ECH_1"/>
    <property type="match status" value="1"/>
</dbReference>
<dbReference type="Pfam" id="PF00725">
    <property type="entry name" value="3HCDH"/>
    <property type="match status" value="2"/>
</dbReference>
<reference evidence="10 11" key="1">
    <citation type="submission" date="2014-06" db="EMBL/GenBank/DDBJ databases">
        <title>The genome of the endonuclear symbiont Nucleicultrix amoebiphila.</title>
        <authorList>
            <person name="Schulz F."/>
            <person name="Horn M."/>
        </authorList>
    </citation>
    <scope>NUCLEOTIDE SEQUENCE [LARGE SCALE GENOMIC DNA]</scope>
    <source>
        <strain evidence="10 11">FS5</strain>
    </source>
</reference>
<dbReference type="CDD" id="cd06558">
    <property type="entry name" value="crotonase-like"/>
    <property type="match status" value="1"/>
</dbReference>
<dbReference type="Gene3D" id="3.90.226.10">
    <property type="entry name" value="2-enoyl-CoA Hydratase, Chain A, domain 1"/>
    <property type="match status" value="1"/>
</dbReference>
<evidence type="ECO:0000256" key="1">
    <source>
        <dbReference type="ARBA" id="ARBA00005005"/>
    </source>
</evidence>
<evidence type="ECO:0000256" key="2">
    <source>
        <dbReference type="ARBA" id="ARBA00022832"/>
    </source>
</evidence>
<dbReference type="UniPathway" id="UPA00659"/>
<dbReference type="Gene3D" id="3.40.50.720">
    <property type="entry name" value="NAD(P)-binding Rossmann-like Domain"/>
    <property type="match status" value="1"/>
</dbReference>
<dbReference type="SUPFAM" id="SSF51735">
    <property type="entry name" value="NAD(P)-binding Rossmann-fold domains"/>
    <property type="match status" value="1"/>
</dbReference>
<dbReference type="OrthoDB" id="5389341at2"/>
<dbReference type="SUPFAM" id="SSF52096">
    <property type="entry name" value="ClpP/crotonase"/>
    <property type="match status" value="1"/>
</dbReference>
<accession>A0A1W6N2U8</accession>
<dbReference type="InterPro" id="IPR001753">
    <property type="entry name" value="Enoyl-CoA_hydra/iso"/>
</dbReference>
<dbReference type="Proteomes" id="UP000237351">
    <property type="component" value="Chromosome"/>
</dbReference>
<dbReference type="Pfam" id="PF02737">
    <property type="entry name" value="3HCDH_N"/>
    <property type="match status" value="1"/>
</dbReference>
<dbReference type="GO" id="GO:0006635">
    <property type="term" value="P:fatty acid beta-oxidation"/>
    <property type="evidence" value="ECO:0007669"/>
    <property type="project" value="UniProtKB-UniPathway"/>
</dbReference>
<evidence type="ECO:0000313" key="11">
    <source>
        <dbReference type="Proteomes" id="UP000237351"/>
    </source>
</evidence>
<dbReference type="STRING" id="1414854.GQ61_01390"/>
<comment type="pathway">
    <text evidence="1">Lipid metabolism; fatty acid beta-oxidation.</text>
</comment>
<dbReference type="RefSeq" id="WP_085783579.1">
    <property type="nucleotide sequence ID" value="NZ_CP008743.1"/>
</dbReference>
<feature type="domain" description="3-hydroxyacyl-CoA dehydrogenase NAD binding" evidence="9">
    <location>
        <begin position="7"/>
        <end position="189"/>
    </location>
</feature>
<dbReference type="AlphaFoldDB" id="A0A1W6N2U8"/>
<dbReference type="InterPro" id="IPR008927">
    <property type="entry name" value="6-PGluconate_DH-like_C_sf"/>
</dbReference>
<keyword evidence="2" id="KW-0276">Fatty acid metabolism</keyword>
<dbReference type="PANTHER" id="PTHR48075:SF7">
    <property type="entry name" value="3-HYDROXYACYL-COA DEHYDROGENASE-RELATED"/>
    <property type="match status" value="1"/>
</dbReference>
<evidence type="ECO:0000313" key="10">
    <source>
        <dbReference type="EMBL" id="ARN84214.1"/>
    </source>
</evidence>
<gene>
    <name evidence="10" type="ORF">GQ61_01390</name>
</gene>
<organism evidence="10 11">
    <name type="scientific">Candidatus Nucleicultrix amoebiphila FS5</name>
    <dbReference type="NCBI Taxonomy" id="1414854"/>
    <lineage>
        <taxon>Bacteria</taxon>
        <taxon>Pseudomonadati</taxon>
        <taxon>Pseudomonadota</taxon>
        <taxon>Alphaproteobacteria</taxon>
        <taxon>Holosporales</taxon>
        <taxon>Candidatus Nucleicultricaceae</taxon>
        <taxon>Candidatus Nucleicultrix</taxon>
    </lineage>
</organism>
<evidence type="ECO:0000256" key="5">
    <source>
        <dbReference type="ARBA" id="ARBA00023027"/>
    </source>
</evidence>
<dbReference type="SUPFAM" id="SSF48179">
    <property type="entry name" value="6-phosphogluconate dehydrogenase C-terminal domain-like"/>
    <property type="match status" value="2"/>
</dbReference>
<keyword evidence="3" id="KW-0442">Lipid degradation</keyword>
<dbReference type="InterPro" id="IPR029045">
    <property type="entry name" value="ClpP/crotonase-like_dom_sf"/>
</dbReference>
<dbReference type="PANTHER" id="PTHR48075">
    <property type="entry name" value="3-HYDROXYACYL-COA DEHYDROGENASE FAMILY PROTEIN"/>
    <property type="match status" value="1"/>
</dbReference>
<proteinExistence type="predicted"/>
<evidence type="ECO:0000256" key="6">
    <source>
        <dbReference type="ARBA" id="ARBA00023098"/>
    </source>
</evidence>
<keyword evidence="11" id="KW-1185">Reference proteome</keyword>
<dbReference type="InterPro" id="IPR006176">
    <property type="entry name" value="3-OHacyl-CoA_DH_NAD-bd"/>
</dbReference>
<dbReference type="InterPro" id="IPR006108">
    <property type="entry name" value="3HC_DH_C"/>
</dbReference>
<feature type="domain" description="3-hydroxyacyl-CoA dehydrogenase C-terminal" evidence="8">
    <location>
        <begin position="347"/>
        <end position="398"/>
    </location>
</feature>
<dbReference type="GO" id="GO:0070403">
    <property type="term" value="F:NAD+ binding"/>
    <property type="evidence" value="ECO:0007669"/>
    <property type="project" value="InterPro"/>
</dbReference>